<protein>
    <submittedName>
        <fullName evidence="1">Uncharacterized protein</fullName>
    </submittedName>
</protein>
<name>A0A4S2MXM6_9PEZI</name>
<dbReference type="InParanoid" id="A0A4S2MXM6"/>
<proteinExistence type="predicted"/>
<dbReference type="EMBL" id="ML220120">
    <property type="protein sequence ID" value="TGZ81344.1"/>
    <property type="molecule type" value="Genomic_DNA"/>
</dbReference>
<organism evidence="1 2">
    <name type="scientific">Ascodesmis nigricans</name>
    <dbReference type="NCBI Taxonomy" id="341454"/>
    <lineage>
        <taxon>Eukaryota</taxon>
        <taxon>Fungi</taxon>
        <taxon>Dikarya</taxon>
        <taxon>Ascomycota</taxon>
        <taxon>Pezizomycotina</taxon>
        <taxon>Pezizomycetes</taxon>
        <taxon>Pezizales</taxon>
        <taxon>Ascodesmidaceae</taxon>
        <taxon>Ascodesmis</taxon>
    </lineage>
</organism>
<dbReference type="Proteomes" id="UP000298138">
    <property type="component" value="Unassembled WGS sequence"/>
</dbReference>
<evidence type="ECO:0000313" key="1">
    <source>
        <dbReference type="EMBL" id="TGZ81344.1"/>
    </source>
</evidence>
<sequence length="82" mass="9092">MVTTIIGLNEHAFRSIPHRECQLRIRRTECRASNSRGLLRKTVPVIALRSGVTTFNGDLQSKRSSRICMYANNGAHPAGLGE</sequence>
<keyword evidence="2" id="KW-1185">Reference proteome</keyword>
<evidence type="ECO:0000313" key="2">
    <source>
        <dbReference type="Proteomes" id="UP000298138"/>
    </source>
</evidence>
<reference evidence="1 2" key="1">
    <citation type="submission" date="2019-04" db="EMBL/GenBank/DDBJ databases">
        <title>Comparative genomics and transcriptomics to analyze fruiting body development in filamentous ascomycetes.</title>
        <authorList>
            <consortium name="DOE Joint Genome Institute"/>
            <person name="Lutkenhaus R."/>
            <person name="Traeger S."/>
            <person name="Breuer J."/>
            <person name="Kuo A."/>
            <person name="Lipzen A."/>
            <person name="Pangilinan J."/>
            <person name="Dilworth D."/>
            <person name="Sandor L."/>
            <person name="Poggeler S."/>
            <person name="Barry K."/>
            <person name="Grigoriev I.V."/>
            <person name="Nowrousian M."/>
        </authorList>
    </citation>
    <scope>NUCLEOTIDE SEQUENCE [LARGE SCALE GENOMIC DNA]</scope>
    <source>
        <strain evidence="1 2">CBS 389.68</strain>
    </source>
</reference>
<accession>A0A4S2MXM6</accession>
<dbReference type="AlphaFoldDB" id="A0A4S2MXM6"/>
<gene>
    <name evidence="1" type="ORF">EX30DRAFT_273596</name>
</gene>